<sequence length="53" mass="6361">MNTATHRMLNEKQLLYLKCWYHECTSRVISTDFAFTLWNTSTQFSSENYQSSF</sequence>
<accession>A0A9Q0ZVS6</accession>
<keyword evidence="2" id="KW-1185">Reference proteome</keyword>
<reference evidence="1" key="1">
    <citation type="submission" date="2022-11" db="EMBL/GenBank/DDBJ databases">
        <authorList>
            <person name="Hyden B.L."/>
            <person name="Feng K."/>
            <person name="Yates T."/>
            <person name="Jawdy S."/>
            <person name="Smart L.B."/>
            <person name="Muchero W."/>
        </authorList>
    </citation>
    <scope>NUCLEOTIDE SEQUENCE</scope>
    <source>
        <tissue evidence="1">Shoot tip</tissue>
    </source>
</reference>
<reference evidence="1" key="2">
    <citation type="journal article" date="2023" name="Int. J. Mol. Sci.">
        <title>De Novo Assembly and Annotation of 11 Diverse Shrub Willow (Salix) Genomes Reveals Novel Gene Organization in Sex-Linked Regions.</title>
        <authorList>
            <person name="Hyden B."/>
            <person name="Feng K."/>
            <person name="Yates T.B."/>
            <person name="Jawdy S."/>
            <person name="Cereghino C."/>
            <person name="Smart L.B."/>
            <person name="Muchero W."/>
        </authorList>
    </citation>
    <scope>NUCLEOTIDE SEQUENCE</scope>
    <source>
        <tissue evidence="1">Shoot tip</tissue>
    </source>
</reference>
<evidence type="ECO:0000313" key="2">
    <source>
        <dbReference type="Proteomes" id="UP001151532"/>
    </source>
</evidence>
<name>A0A9Q0ZVS6_SALPP</name>
<organism evidence="1 2">
    <name type="scientific">Salix purpurea</name>
    <name type="common">Purple osier willow</name>
    <dbReference type="NCBI Taxonomy" id="77065"/>
    <lineage>
        <taxon>Eukaryota</taxon>
        <taxon>Viridiplantae</taxon>
        <taxon>Streptophyta</taxon>
        <taxon>Embryophyta</taxon>
        <taxon>Tracheophyta</taxon>
        <taxon>Spermatophyta</taxon>
        <taxon>Magnoliopsida</taxon>
        <taxon>eudicotyledons</taxon>
        <taxon>Gunneridae</taxon>
        <taxon>Pentapetalae</taxon>
        <taxon>rosids</taxon>
        <taxon>fabids</taxon>
        <taxon>Malpighiales</taxon>
        <taxon>Salicaceae</taxon>
        <taxon>Saliceae</taxon>
        <taxon>Salix</taxon>
    </lineage>
</organism>
<proteinExistence type="predicted"/>
<comment type="caution">
    <text evidence="1">The sequence shown here is derived from an EMBL/GenBank/DDBJ whole genome shotgun (WGS) entry which is preliminary data.</text>
</comment>
<dbReference type="Proteomes" id="UP001151532">
    <property type="component" value="Chromosome 12"/>
</dbReference>
<evidence type="ECO:0000313" key="1">
    <source>
        <dbReference type="EMBL" id="KAJ6748362.1"/>
    </source>
</evidence>
<gene>
    <name evidence="1" type="ORF">OIU79_029468</name>
</gene>
<dbReference type="EMBL" id="JAPFFK010000008">
    <property type="protein sequence ID" value="KAJ6748362.1"/>
    <property type="molecule type" value="Genomic_DNA"/>
</dbReference>
<dbReference type="AlphaFoldDB" id="A0A9Q0ZVS6"/>
<protein>
    <submittedName>
        <fullName evidence="1">Uncharacterized protein</fullName>
    </submittedName>
</protein>
<feature type="non-terminal residue" evidence="1">
    <location>
        <position position="53"/>
    </location>
</feature>